<sequence length="131" mass="14063">MAETTGLNHLGLAVRDLAQTTAFFTDALGFDEIGRDETYPRTTVTDGTVRLTLWQTDAGAAAFDRRANIGLHHLALTVPSEAALMAIAQKLSATPGVRIAFMPEPMGAGPRKHMMLHEPGGIRIELVWPGA</sequence>
<dbReference type="AlphaFoldDB" id="A0A1I6HMY9"/>
<protein>
    <submittedName>
        <fullName evidence="2">Glyoxalase/Bleomycin resistance protein/Dioxygenase superfamily protein</fullName>
    </submittedName>
</protein>
<dbReference type="OrthoDB" id="2613830at2"/>
<organism evidence="2 3">
    <name type="scientific">Yoonia tamlensis</name>
    <dbReference type="NCBI Taxonomy" id="390270"/>
    <lineage>
        <taxon>Bacteria</taxon>
        <taxon>Pseudomonadati</taxon>
        <taxon>Pseudomonadota</taxon>
        <taxon>Alphaproteobacteria</taxon>
        <taxon>Rhodobacterales</taxon>
        <taxon>Paracoccaceae</taxon>
        <taxon>Yoonia</taxon>
    </lineage>
</organism>
<evidence type="ECO:0000313" key="3">
    <source>
        <dbReference type="Proteomes" id="UP000199478"/>
    </source>
</evidence>
<dbReference type="Pfam" id="PF00903">
    <property type="entry name" value="Glyoxalase"/>
    <property type="match status" value="1"/>
</dbReference>
<name>A0A1I6HMY9_9RHOB</name>
<dbReference type="InterPro" id="IPR004360">
    <property type="entry name" value="Glyas_Fos-R_dOase_dom"/>
</dbReference>
<dbReference type="InterPro" id="IPR037523">
    <property type="entry name" value="VOC_core"/>
</dbReference>
<gene>
    <name evidence="2" type="ORF">SAMN04488005_2866</name>
</gene>
<dbReference type="EMBL" id="FOYP01000002">
    <property type="protein sequence ID" value="SFR55758.1"/>
    <property type="molecule type" value="Genomic_DNA"/>
</dbReference>
<dbReference type="SUPFAM" id="SSF54593">
    <property type="entry name" value="Glyoxalase/Bleomycin resistance protein/Dihydroxybiphenyl dioxygenase"/>
    <property type="match status" value="1"/>
</dbReference>
<dbReference type="Proteomes" id="UP000199478">
    <property type="component" value="Unassembled WGS sequence"/>
</dbReference>
<evidence type="ECO:0000313" key="2">
    <source>
        <dbReference type="EMBL" id="SFR55758.1"/>
    </source>
</evidence>
<evidence type="ECO:0000259" key="1">
    <source>
        <dbReference type="PROSITE" id="PS51819"/>
    </source>
</evidence>
<dbReference type="GO" id="GO:0051213">
    <property type="term" value="F:dioxygenase activity"/>
    <property type="evidence" value="ECO:0007669"/>
    <property type="project" value="UniProtKB-KW"/>
</dbReference>
<proteinExistence type="predicted"/>
<dbReference type="Gene3D" id="3.10.180.10">
    <property type="entry name" value="2,3-Dihydroxybiphenyl 1,2-Dioxygenase, domain 1"/>
    <property type="match status" value="1"/>
</dbReference>
<dbReference type="InterPro" id="IPR029068">
    <property type="entry name" value="Glyas_Bleomycin-R_OHBP_Dase"/>
</dbReference>
<keyword evidence="2" id="KW-0223">Dioxygenase</keyword>
<keyword evidence="2" id="KW-0560">Oxidoreductase</keyword>
<feature type="domain" description="VOC" evidence="1">
    <location>
        <begin position="6"/>
        <end position="129"/>
    </location>
</feature>
<reference evidence="3" key="1">
    <citation type="submission" date="2016-10" db="EMBL/GenBank/DDBJ databases">
        <authorList>
            <person name="Varghese N."/>
            <person name="Submissions S."/>
        </authorList>
    </citation>
    <scope>NUCLEOTIDE SEQUENCE [LARGE SCALE GENOMIC DNA]</scope>
    <source>
        <strain evidence="3">DSM 26879</strain>
    </source>
</reference>
<dbReference type="RefSeq" id="WP_090201349.1">
    <property type="nucleotide sequence ID" value="NZ_FOYP01000002.1"/>
</dbReference>
<keyword evidence="3" id="KW-1185">Reference proteome</keyword>
<accession>A0A1I6HMY9</accession>
<dbReference type="PROSITE" id="PS51819">
    <property type="entry name" value="VOC"/>
    <property type="match status" value="1"/>
</dbReference>
<dbReference type="STRING" id="390270.SAMN04488005_2866"/>